<evidence type="ECO:0000313" key="2">
    <source>
        <dbReference type="Proteomes" id="UP000228380"/>
    </source>
</evidence>
<dbReference type="InterPro" id="IPR036163">
    <property type="entry name" value="HMA_dom_sf"/>
</dbReference>
<keyword evidence="2" id="KW-1185">Reference proteome</keyword>
<sequence>MKKEMVINVQMNCEKCRSKAMQLAASAGVDSVKVDGEKSQLVVVGEVDPVILTDNLRKKIGHSEIVKVADVKKDDETKSEEPKVEPNFAWYGYTRAPPVVAYEDPNNYSNPNVCSIL</sequence>
<dbReference type="Proteomes" id="UP000228380">
    <property type="component" value="Chromosome 9"/>
</dbReference>
<reference evidence="3" key="2">
    <citation type="submission" date="2025-08" db="UniProtKB">
        <authorList>
            <consortium name="RefSeq"/>
        </authorList>
    </citation>
    <scope>IDENTIFICATION</scope>
    <source>
        <tissue evidence="3">Young leaves</tissue>
    </source>
</reference>
<protein>
    <submittedName>
        <fullName evidence="3">Heavy metal-associated isoprenylated plant protein 39-like</fullName>
    </submittedName>
</protein>
<dbReference type="Gene3D" id="3.30.70.100">
    <property type="match status" value="1"/>
</dbReference>
<dbReference type="KEGG" id="pda:103721258"/>
<evidence type="ECO:0000259" key="1">
    <source>
        <dbReference type="PROSITE" id="PS50846"/>
    </source>
</evidence>
<dbReference type="PANTHER" id="PTHR46932">
    <property type="entry name" value="HEAVY METAL-ASSOCIATED ISOPRENYLATED PLANT PROTEIN 47"/>
    <property type="match status" value="1"/>
</dbReference>
<dbReference type="GeneID" id="103721258"/>
<dbReference type="InterPro" id="IPR006121">
    <property type="entry name" value="HMA_dom"/>
</dbReference>
<dbReference type="PROSITE" id="PS50846">
    <property type="entry name" value="HMA_2"/>
    <property type="match status" value="1"/>
</dbReference>
<dbReference type="GO" id="GO:0046872">
    <property type="term" value="F:metal ion binding"/>
    <property type="evidence" value="ECO:0007669"/>
    <property type="project" value="InterPro"/>
</dbReference>
<dbReference type="InterPro" id="IPR042885">
    <property type="entry name" value="HIPP47/16"/>
</dbReference>
<dbReference type="PANTHER" id="PTHR46932:SF12">
    <property type="entry name" value="HEAVY METAL-ASSOCIATED ISOPRENYLATED PLANT PROTEIN 47"/>
    <property type="match status" value="1"/>
</dbReference>
<accession>A0A8B7CZM6</accession>
<dbReference type="AlphaFoldDB" id="A0A8B7CZM6"/>
<organism evidence="2 3">
    <name type="scientific">Phoenix dactylifera</name>
    <name type="common">Date palm</name>
    <dbReference type="NCBI Taxonomy" id="42345"/>
    <lineage>
        <taxon>Eukaryota</taxon>
        <taxon>Viridiplantae</taxon>
        <taxon>Streptophyta</taxon>
        <taxon>Embryophyta</taxon>
        <taxon>Tracheophyta</taxon>
        <taxon>Spermatophyta</taxon>
        <taxon>Magnoliopsida</taxon>
        <taxon>Liliopsida</taxon>
        <taxon>Arecaceae</taxon>
        <taxon>Coryphoideae</taxon>
        <taxon>Phoeniceae</taxon>
        <taxon>Phoenix</taxon>
    </lineage>
</organism>
<name>A0A8B7CZM6_PHODC</name>
<gene>
    <name evidence="3" type="primary">LOC103721258</name>
</gene>
<reference evidence="2" key="1">
    <citation type="journal article" date="2019" name="Nat. Commun.">
        <title>Genome-wide association mapping of date palm fruit traits.</title>
        <authorList>
            <person name="Hazzouri K.M."/>
            <person name="Gros-Balthazard M."/>
            <person name="Flowers J.M."/>
            <person name="Copetti D."/>
            <person name="Lemansour A."/>
            <person name="Lebrun M."/>
            <person name="Masmoudi K."/>
            <person name="Ferrand S."/>
            <person name="Dhar M.I."/>
            <person name="Fresquez Z.A."/>
            <person name="Rosas U."/>
            <person name="Zhang J."/>
            <person name="Talag J."/>
            <person name="Lee S."/>
            <person name="Kudrna D."/>
            <person name="Powell R.F."/>
            <person name="Leitch I.J."/>
            <person name="Krueger R.R."/>
            <person name="Wing R.A."/>
            <person name="Amiri K.M.A."/>
            <person name="Purugganan M.D."/>
        </authorList>
    </citation>
    <scope>NUCLEOTIDE SEQUENCE [LARGE SCALE GENOMIC DNA]</scope>
    <source>
        <strain evidence="2">cv. Khalas</strain>
    </source>
</reference>
<feature type="domain" description="HMA" evidence="1">
    <location>
        <begin position="2"/>
        <end position="68"/>
    </location>
</feature>
<dbReference type="RefSeq" id="XP_008809611.2">
    <property type="nucleotide sequence ID" value="XM_008811389.3"/>
</dbReference>
<dbReference type="OrthoDB" id="692882at2759"/>
<dbReference type="SUPFAM" id="SSF55008">
    <property type="entry name" value="HMA, heavy metal-associated domain"/>
    <property type="match status" value="1"/>
</dbReference>
<dbReference type="Pfam" id="PF00403">
    <property type="entry name" value="HMA"/>
    <property type="match status" value="1"/>
</dbReference>
<proteinExistence type="predicted"/>
<evidence type="ECO:0000313" key="3">
    <source>
        <dbReference type="RefSeq" id="XP_008809611.2"/>
    </source>
</evidence>